<evidence type="ECO:0000256" key="6">
    <source>
        <dbReference type="ARBA" id="ARBA00022729"/>
    </source>
</evidence>
<evidence type="ECO:0000256" key="1">
    <source>
        <dbReference type="ARBA" id="ARBA00004571"/>
    </source>
</evidence>
<evidence type="ECO:0000256" key="8">
    <source>
        <dbReference type="ARBA" id="ARBA00023114"/>
    </source>
</evidence>
<keyword evidence="6 11" id="KW-0732">Signal</keyword>
<dbReference type="Pfam" id="PF13609">
    <property type="entry name" value="Porin_4"/>
    <property type="match status" value="1"/>
</dbReference>
<dbReference type="CDD" id="cd00342">
    <property type="entry name" value="gram_neg_porins"/>
    <property type="match status" value="1"/>
</dbReference>
<dbReference type="Gene3D" id="2.40.160.10">
    <property type="entry name" value="Porin"/>
    <property type="match status" value="1"/>
</dbReference>
<evidence type="ECO:0000313" key="14">
    <source>
        <dbReference type="Proteomes" id="UP001285263"/>
    </source>
</evidence>
<comment type="caution">
    <text evidence="13">The sequence shown here is derived from an EMBL/GenBank/DDBJ whole genome shotgun (WGS) entry which is preliminary data.</text>
</comment>
<comment type="subcellular location">
    <subcellularLocation>
        <location evidence="1">Cell outer membrane</location>
        <topology evidence="1">Multi-pass membrane protein</topology>
    </subcellularLocation>
</comment>
<feature type="chain" id="PRO_5045647434" evidence="11">
    <location>
        <begin position="22"/>
        <end position="377"/>
    </location>
</feature>
<evidence type="ECO:0000256" key="3">
    <source>
        <dbReference type="ARBA" id="ARBA00022448"/>
    </source>
</evidence>
<dbReference type="Proteomes" id="UP001285263">
    <property type="component" value="Unassembled WGS sequence"/>
</dbReference>
<reference evidence="13 14" key="1">
    <citation type="submission" date="2023-11" db="EMBL/GenBank/DDBJ databases">
        <title>Paucibacter sp. nov., isolated from fresh soil in Korea.</title>
        <authorList>
            <person name="Le N.T.T."/>
        </authorList>
    </citation>
    <scope>NUCLEOTIDE SEQUENCE [LARGE SCALE GENOMIC DNA]</scope>
    <source>
        <strain evidence="13 14">R3-3</strain>
    </source>
</reference>
<gene>
    <name evidence="13" type="ORF">SNE35_14455</name>
</gene>
<evidence type="ECO:0000256" key="9">
    <source>
        <dbReference type="ARBA" id="ARBA00023136"/>
    </source>
</evidence>
<keyword evidence="4" id="KW-1134">Transmembrane beta strand</keyword>
<feature type="domain" description="Porin" evidence="12">
    <location>
        <begin position="8"/>
        <end position="348"/>
    </location>
</feature>
<keyword evidence="14" id="KW-1185">Reference proteome</keyword>
<keyword evidence="8" id="KW-0626">Porin</keyword>
<dbReference type="PANTHER" id="PTHR34501">
    <property type="entry name" value="PROTEIN YDDL-RELATED"/>
    <property type="match status" value="1"/>
</dbReference>
<accession>A0ABU5DHF4</accession>
<evidence type="ECO:0000256" key="2">
    <source>
        <dbReference type="ARBA" id="ARBA00011233"/>
    </source>
</evidence>
<dbReference type="RefSeq" id="WP_320423612.1">
    <property type="nucleotide sequence ID" value="NZ_JAXCLA010000004.1"/>
</dbReference>
<keyword evidence="3" id="KW-0813">Transport</keyword>
<dbReference type="PANTHER" id="PTHR34501:SF9">
    <property type="entry name" value="MAJOR OUTER MEMBRANE PROTEIN P.IA"/>
    <property type="match status" value="1"/>
</dbReference>
<evidence type="ECO:0000259" key="12">
    <source>
        <dbReference type="Pfam" id="PF13609"/>
    </source>
</evidence>
<feature type="signal peptide" evidence="11">
    <location>
        <begin position="1"/>
        <end position="21"/>
    </location>
</feature>
<evidence type="ECO:0000256" key="10">
    <source>
        <dbReference type="ARBA" id="ARBA00023237"/>
    </source>
</evidence>
<evidence type="ECO:0000256" key="4">
    <source>
        <dbReference type="ARBA" id="ARBA00022452"/>
    </source>
</evidence>
<comment type="subunit">
    <text evidence="2">Homotrimer.</text>
</comment>
<evidence type="ECO:0000256" key="7">
    <source>
        <dbReference type="ARBA" id="ARBA00023065"/>
    </source>
</evidence>
<keyword evidence="10" id="KW-0998">Cell outer membrane</keyword>
<keyword evidence="7" id="KW-0406">Ion transport</keyword>
<proteinExistence type="predicted"/>
<name>A0ABU5DHF4_9BURK</name>
<sequence>MKKTAPTLAALALLTGTAAFAQTSSVTIAGRVDMGPQYVDTGVNKTTRVDSGTYTASRLILRGNEDLGDGLSAQFYLEHRFNADTGAAQSAAKFWNAGSYVGLSSKDWGTITLGRQYTPIFWSFLFADDTGPMKLHGYSALQSVQRSNFARIRASASPIKSAGSLDTISGGVYSLGITSAFEDNQIVYKTPTFGGGFTAMISAEAPEGYAAGSGKLFSGNVEYRNGPLYASVAATTKQGAVPAGGGLKQRVSEQLASAMYEVVPGFKLWGNIHPWQMKSVASTELKGNDWMLGASYWFPQSELWINFASKKLKNCTDCDSSGWGIGYHYFLSKRTELYASIAQVSNDANSANTLNGFAPDNFGLKVRATSVGIATTF</sequence>
<dbReference type="SUPFAM" id="SSF56935">
    <property type="entry name" value="Porins"/>
    <property type="match status" value="1"/>
</dbReference>
<organism evidence="13 14">
    <name type="scientific">Roseateles agri</name>
    <dbReference type="NCBI Taxonomy" id="3098619"/>
    <lineage>
        <taxon>Bacteria</taxon>
        <taxon>Pseudomonadati</taxon>
        <taxon>Pseudomonadota</taxon>
        <taxon>Betaproteobacteria</taxon>
        <taxon>Burkholderiales</taxon>
        <taxon>Sphaerotilaceae</taxon>
        <taxon>Roseateles</taxon>
    </lineage>
</organism>
<dbReference type="InterPro" id="IPR050298">
    <property type="entry name" value="Gram-neg_bact_OMP"/>
</dbReference>
<protein>
    <submittedName>
        <fullName evidence="13">Porin</fullName>
    </submittedName>
</protein>
<evidence type="ECO:0000313" key="13">
    <source>
        <dbReference type="EMBL" id="MDY0745718.1"/>
    </source>
</evidence>
<keyword evidence="5" id="KW-0812">Transmembrane</keyword>
<evidence type="ECO:0000256" key="11">
    <source>
        <dbReference type="SAM" id="SignalP"/>
    </source>
</evidence>
<dbReference type="EMBL" id="JAXCLA010000004">
    <property type="protein sequence ID" value="MDY0745718.1"/>
    <property type="molecule type" value="Genomic_DNA"/>
</dbReference>
<keyword evidence="9" id="KW-0472">Membrane</keyword>
<dbReference type="InterPro" id="IPR033900">
    <property type="entry name" value="Gram_neg_porin_domain"/>
</dbReference>
<dbReference type="InterPro" id="IPR023614">
    <property type="entry name" value="Porin_dom_sf"/>
</dbReference>
<evidence type="ECO:0000256" key="5">
    <source>
        <dbReference type="ARBA" id="ARBA00022692"/>
    </source>
</evidence>